<dbReference type="Proteomes" id="UP000607653">
    <property type="component" value="Unassembled WGS sequence"/>
</dbReference>
<reference evidence="2 3" key="1">
    <citation type="journal article" date="2020" name="Mol. Biol. Evol.">
        <title>Distinct Expression and Methylation Patterns for Genes with Different Fates following a Single Whole-Genome Duplication in Flowering Plants.</title>
        <authorList>
            <person name="Shi T."/>
            <person name="Rahmani R.S."/>
            <person name="Gugger P.F."/>
            <person name="Wang M."/>
            <person name="Li H."/>
            <person name="Zhang Y."/>
            <person name="Li Z."/>
            <person name="Wang Q."/>
            <person name="Van de Peer Y."/>
            <person name="Marchal K."/>
            <person name="Chen J."/>
        </authorList>
    </citation>
    <scope>NUCLEOTIDE SEQUENCE [LARGE SCALE GENOMIC DNA]</scope>
    <source>
        <tissue evidence="2">Leaf</tissue>
    </source>
</reference>
<dbReference type="EMBL" id="DUZY01000005">
    <property type="protein sequence ID" value="DAD38636.1"/>
    <property type="molecule type" value="Genomic_DNA"/>
</dbReference>
<keyword evidence="1" id="KW-0812">Transmembrane</keyword>
<organism evidence="2 3">
    <name type="scientific">Nelumbo nucifera</name>
    <name type="common">Sacred lotus</name>
    <dbReference type="NCBI Taxonomy" id="4432"/>
    <lineage>
        <taxon>Eukaryota</taxon>
        <taxon>Viridiplantae</taxon>
        <taxon>Streptophyta</taxon>
        <taxon>Embryophyta</taxon>
        <taxon>Tracheophyta</taxon>
        <taxon>Spermatophyta</taxon>
        <taxon>Magnoliopsida</taxon>
        <taxon>Proteales</taxon>
        <taxon>Nelumbonaceae</taxon>
        <taxon>Nelumbo</taxon>
    </lineage>
</organism>
<sequence>MHHIVACKERQINASSLFVSVLSLIFCYPFPPNFKMR</sequence>
<protein>
    <submittedName>
        <fullName evidence="2">Uncharacterized protein</fullName>
    </submittedName>
</protein>
<name>A0A822Z6P7_NELNU</name>
<comment type="caution">
    <text evidence="2">The sequence shown here is derived from an EMBL/GenBank/DDBJ whole genome shotgun (WGS) entry which is preliminary data.</text>
</comment>
<gene>
    <name evidence="2" type="ORF">HUJ06_012958</name>
</gene>
<evidence type="ECO:0000313" key="2">
    <source>
        <dbReference type="EMBL" id="DAD38636.1"/>
    </source>
</evidence>
<evidence type="ECO:0000313" key="3">
    <source>
        <dbReference type="Proteomes" id="UP000607653"/>
    </source>
</evidence>
<evidence type="ECO:0000256" key="1">
    <source>
        <dbReference type="SAM" id="Phobius"/>
    </source>
</evidence>
<keyword evidence="3" id="KW-1185">Reference proteome</keyword>
<keyword evidence="1" id="KW-1133">Transmembrane helix</keyword>
<dbReference type="AlphaFoldDB" id="A0A822Z6P7"/>
<keyword evidence="1" id="KW-0472">Membrane</keyword>
<proteinExistence type="predicted"/>
<feature type="transmembrane region" description="Helical" evidence="1">
    <location>
        <begin position="12"/>
        <end position="31"/>
    </location>
</feature>
<accession>A0A822Z6P7</accession>